<proteinExistence type="predicted"/>
<keyword evidence="4" id="KW-1185">Reference proteome</keyword>
<name>A0A1W6LA46_9BURK</name>
<dbReference type="InterPro" id="IPR056727">
    <property type="entry name" value="DUF7825"/>
</dbReference>
<reference evidence="3 4" key="1">
    <citation type="submission" date="2016-04" db="EMBL/GenBank/DDBJ databases">
        <title>Complete genome sequence of natural rubber-degrading, novel Gram-negative bacterium, Rhizobacter gummiphilus strain NS21.</title>
        <authorList>
            <person name="Tabata M."/>
            <person name="Kasai D."/>
            <person name="Fukuda M."/>
        </authorList>
    </citation>
    <scope>NUCLEOTIDE SEQUENCE [LARGE SCALE GENOMIC DNA]</scope>
    <source>
        <strain evidence="3 4">NS21</strain>
    </source>
</reference>
<feature type="domain" description="DUF7825" evidence="2">
    <location>
        <begin position="747"/>
        <end position="881"/>
    </location>
</feature>
<sequence>MSRTFEPSTPLEHRIVAADQNAVLATLRALTVDERRKERAAVARLSKLMKASRFEDRAVNGVKWVGRPTDEQLFAADTALAVCGDADDLASAGWVAGDALVALAREFDLPGLSGFADAALARSTWRITDVQALVAAGLIPRPDSDAYALGLLALADRCRGRGRGEIFETYFTADPGLADVALRVLDVEGTPELNLASLDKYAANYWGPKLLSLCAEGRFSRDTLLSRVLGTLSRDWPQFRAGWFSRFHGEIAPTPAEMAPHTARYLALLSSRIPPTVTLALEAVSALDAAGHLDAADLARALVPVMASGNKKQLDAALKRFDAIVARDPGLRETAALAVCGGLVLDAPDLLKKILDRVEAWGVTDAVRVELEAHAPGIAASQRARVAALLGEAAPAASVQPASAVPAVTITVLDPSRRLATPQDVLRLVEAVAHVFEHGTDVDTFEQVAAALVQRAPLSEDMIPAFGPVMRRAGRVRTPIAAELARLLVFVVEGRLTHRAAFTDLGESPLYGVLGDRIDGFIALAAQGHGLVPLASPTHRRGVIDPAVLVERVRLHVGKGAESPVDEQALALLRLAPGADAGVRLAARALADTPFTRALRHALGDDVATDGDPMLWAAAARARHPGTDDPALSPVLPDDPDGARVAAYSWRIHHRTHAEYDTYHFVDLMVDVEPARQARPMPLASRRHPDPDPELPYYRTWGWLSFSGQDEGLVHLSAAIVPSDLSAHFAEGARAIGNNLDWSEARWQDRAYLAPLLDPTVPPGPMAQLLLAVALAGREPGQTALAVDAFVAMWATGRLDEAGLQETMTRLLAEGGVKAARWRKSFEATLRIEPAMADTVIRLVTALLRARPEEPPKDTAGLLELLNEQLAATGTALDAEGRAAVAALVLGGRGKVLQKALLAA</sequence>
<dbReference type="Pfam" id="PF20103">
    <property type="entry name" value="DUF6493"/>
    <property type="match status" value="1"/>
</dbReference>
<dbReference type="Proteomes" id="UP000193427">
    <property type="component" value="Chromosome"/>
</dbReference>
<dbReference type="KEGG" id="rgu:A4W93_14790"/>
<dbReference type="Pfam" id="PF25149">
    <property type="entry name" value="DUF7825"/>
    <property type="match status" value="1"/>
</dbReference>
<evidence type="ECO:0000259" key="1">
    <source>
        <dbReference type="Pfam" id="PF20103"/>
    </source>
</evidence>
<protein>
    <submittedName>
        <fullName evidence="3">Uncharacterized protein</fullName>
    </submittedName>
</protein>
<accession>A0A1W6LA46</accession>
<dbReference type="AlphaFoldDB" id="A0A1W6LA46"/>
<dbReference type="EMBL" id="CP015118">
    <property type="protein sequence ID" value="ARN21057.1"/>
    <property type="molecule type" value="Genomic_DNA"/>
</dbReference>
<organism evidence="3 4">
    <name type="scientific">Piscinibacter gummiphilus</name>
    <dbReference type="NCBI Taxonomy" id="946333"/>
    <lineage>
        <taxon>Bacteria</taxon>
        <taxon>Pseudomonadati</taxon>
        <taxon>Pseudomonadota</taxon>
        <taxon>Betaproteobacteria</taxon>
        <taxon>Burkholderiales</taxon>
        <taxon>Sphaerotilaceae</taxon>
        <taxon>Piscinibacter</taxon>
    </lineage>
</organism>
<dbReference type="InterPro" id="IPR045472">
    <property type="entry name" value="DUF6493"/>
</dbReference>
<gene>
    <name evidence="3" type="ORF">A4W93_14790</name>
</gene>
<dbReference type="STRING" id="946333.A4W93_14790"/>
<dbReference type="RefSeq" id="WP_085751337.1">
    <property type="nucleotide sequence ID" value="NZ_BSPR01000004.1"/>
</dbReference>
<feature type="domain" description="DUF6493" evidence="1">
    <location>
        <begin position="202"/>
        <end position="308"/>
    </location>
</feature>
<evidence type="ECO:0000313" key="3">
    <source>
        <dbReference type="EMBL" id="ARN21057.1"/>
    </source>
</evidence>
<dbReference type="OrthoDB" id="8481515at2"/>
<evidence type="ECO:0000313" key="4">
    <source>
        <dbReference type="Proteomes" id="UP000193427"/>
    </source>
</evidence>
<evidence type="ECO:0000259" key="2">
    <source>
        <dbReference type="Pfam" id="PF25149"/>
    </source>
</evidence>